<proteinExistence type="predicted"/>
<reference evidence="1" key="2">
    <citation type="submission" date="2021-12" db="EMBL/GenBank/DDBJ databases">
        <title>Resequencing data analysis of finger millet.</title>
        <authorList>
            <person name="Hatakeyama M."/>
            <person name="Aluri S."/>
            <person name="Balachadran M.T."/>
            <person name="Sivarajan S.R."/>
            <person name="Poveda L."/>
            <person name="Shimizu-Inatsugi R."/>
            <person name="Schlapbach R."/>
            <person name="Sreeman S.M."/>
            <person name="Shimizu K.K."/>
        </authorList>
    </citation>
    <scope>NUCLEOTIDE SEQUENCE</scope>
</reference>
<gene>
    <name evidence="1" type="primary">gb28629</name>
    <name evidence="1" type="ORF">PR202_gb28629</name>
</gene>
<organism evidence="1 2">
    <name type="scientific">Eleusine coracana subsp. coracana</name>
    <dbReference type="NCBI Taxonomy" id="191504"/>
    <lineage>
        <taxon>Eukaryota</taxon>
        <taxon>Viridiplantae</taxon>
        <taxon>Streptophyta</taxon>
        <taxon>Embryophyta</taxon>
        <taxon>Tracheophyta</taxon>
        <taxon>Spermatophyta</taxon>
        <taxon>Magnoliopsida</taxon>
        <taxon>Liliopsida</taxon>
        <taxon>Poales</taxon>
        <taxon>Poaceae</taxon>
        <taxon>PACMAD clade</taxon>
        <taxon>Chloridoideae</taxon>
        <taxon>Cynodonteae</taxon>
        <taxon>Eleusininae</taxon>
        <taxon>Eleusine</taxon>
    </lineage>
</organism>
<dbReference type="Proteomes" id="UP001054889">
    <property type="component" value="Unassembled WGS sequence"/>
</dbReference>
<protein>
    <submittedName>
        <fullName evidence="1">Uncharacterized protein</fullName>
    </submittedName>
</protein>
<keyword evidence="2" id="KW-1185">Reference proteome</keyword>
<sequence>MFRISTTTTLGDGTNTSFWQDRWINGKSPADIAPDLMAFIRKRGWRRRTVAEALPGQRWSEDIAGGVSVVVAWQGLQLAHAIEGIVLNNNLAPSADEVGFKEWWRRAARKAPCKMRKGLNSVVILTSWSIWKYRNKCVFDGLRPRAIDLMREIADEAAAWRLAGAKSLLLQG</sequence>
<name>A0AAV5FWW7_ELECO</name>
<reference evidence="1" key="1">
    <citation type="journal article" date="2018" name="DNA Res.">
        <title>Multiple hybrid de novo genome assembly of finger millet, an orphan allotetraploid crop.</title>
        <authorList>
            <person name="Hatakeyama M."/>
            <person name="Aluri S."/>
            <person name="Balachadran M.T."/>
            <person name="Sivarajan S.R."/>
            <person name="Patrignani A."/>
            <person name="Gruter S."/>
            <person name="Poveda L."/>
            <person name="Shimizu-Inatsugi R."/>
            <person name="Baeten J."/>
            <person name="Francoijs K.J."/>
            <person name="Nataraja K.N."/>
            <person name="Reddy Y.A.N."/>
            <person name="Phadnis S."/>
            <person name="Ravikumar R.L."/>
            <person name="Schlapbach R."/>
            <person name="Sreeman S.M."/>
            <person name="Shimizu K.K."/>
        </authorList>
    </citation>
    <scope>NUCLEOTIDE SEQUENCE</scope>
</reference>
<comment type="caution">
    <text evidence="1">The sequence shown here is derived from an EMBL/GenBank/DDBJ whole genome shotgun (WGS) entry which is preliminary data.</text>
</comment>
<accession>A0AAV5FWW7</accession>
<evidence type="ECO:0000313" key="1">
    <source>
        <dbReference type="EMBL" id="GJN39506.1"/>
    </source>
</evidence>
<dbReference type="AlphaFoldDB" id="A0AAV5FWW7"/>
<dbReference type="EMBL" id="BQKI01000098">
    <property type="protein sequence ID" value="GJN39506.1"/>
    <property type="molecule type" value="Genomic_DNA"/>
</dbReference>
<evidence type="ECO:0000313" key="2">
    <source>
        <dbReference type="Proteomes" id="UP001054889"/>
    </source>
</evidence>